<reference evidence="2 3" key="1">
    <citation type="submission" date="2018-05" db="EMBL/GenBank/DDBJ databases">
        <title>The Hungate 1000. A catalogue of reference genomes from the rumen microbiome.</title>
        <authorList>
            <person name="Kelly W."/>
        </authorList>
    </citation>
    <scope>NUCLEOTIDE SEQUENCE [LARGE SCALE GENOMIC DNA]</scope>
    <source>
        <strain evidence="2 3">SAb67</strain>
    </source>
</reference>
<dbReference type="InterPro" id="IPR024422">
    <property type="entry name" value="Protein_unknown_function_OB"/>
</dbReference>
<sequence length="149" mass="16643">MQKQKMDFIKTKEFWIALGGIILFSVLWLGSIPIHHSRSNKKSEDFIKKLSSSYSDNAAACIDKYDGKEVSFECKVAEIPSSLDYIVVVSVKDELMISTRVVCNLHSEELQNKALKLKKGDKIKVKGSLIVSTETGRAFGLNTESISKL</sequence>
<keyword evidence="1" id="KW-0812">Transmembrane</keyword>
<evidence type="ECO:0000256" key="1">
    <source>
        <dbReference type="SAM" id="Phobius"/>
    </source>
</evidence>
<dbReference type="RefSeq" id="WP_181380334.1">
    <property type="nucleotide sequence ID" value="NZ_QGDI01000013.1"/>
</dbReference>
<dbReference type="Pfam" id="PF12869">
    <property type="entry name" value="tRNA_anti-like"/>
    <property type="match status" value="1"/>
</dbReference>
<protein>
    <submittedName>
        <fullName evidence="2">Putative nucleic acid binding protein</fullName>
    </submittedName>
</protein>
<keyword evidence="1" id="KW-1133">Transmembrane helix</keyword>
<dbReference type="Proteomes" id="UP000245720">
    <property type="component" value="Unassembled WGS sequence"/>
</dbReference>
<organism evidence="2 3">
    <name type="scientific">Ruminococcus flavefaciens</name>
    <dbReference type="NCBI Taxonomy" id="1265"/>
    <lineage>
        <taxon>Bacteria</taxon>
        <taxon>Bacillati</taxon>
        <taxon>Bacillota</taxon>
        <taxon>Clostridia</taxon>
        <taxon>Eubacteriales</taxon>
        <taxon>Oscillospiraceae</taxon>
        <taxon>Ruminococcus</taxon>
    </lineage>
</organism>
<accession>A0A315XUE4</accession>
<dbReference type="AlphaFoldDB" id="A0A315XUE4"/>
<evidence type="ECO:0000313" key="3">
    <source>
        <dbReference type="Proteomes" id="UP000245720"/>
    </source>
</evidence>
<name>A0A315XUE4_RUMFL</name>
<proteinExistence type="predicted"/>
<evidence type="ECO:0000313" key="2">
    <source>
        <dbReference type="EMBL" id="PWJ10611.1"/>
    </source>
</evidence>
<keyword evidence="1" id="KW-0472">Membrane</keyword>
<feature type="transmembrane region" description="Helical" evidence="1">
    <location>
        <begin position="14"/>
        <end position="34"/>
    </location>
</feature>
<gene>
    <name evidence="2" type="ORF">IE37_02969</name>
</gene>
<comment type="caution">
    <text evidence="2">The sequence shown here is derived from an EMBL/GenBank/DDBJ whole genome shotgun (WGS) entry which is preliminary data.</text>
</comment>
<dbReference type="EMBL" id="QGDI01000013">
    <property type="protein sequence ID" value="PWJ10611.1"/>
    <property type="molecule type" value="Genomic_DNA"/>
</dbReference>